<evidence type="ECO:0000256" key="8">
    <source>
        <dbReference type="ARBA" id="ARBA00048679"/>
    </source>
</evidence>
<dbReference type="PROSITE" id="PS50011">
    <property type="entry name" value="PROTEIN_KINASE_DOM"/>
    <property type="match status" value="1"/>
</dbReference>
<evidence type="ECO:0000256" key="7">
    <source>
        <dbReference type="ARBA" id="ARBA00047899"/>
    </source>
</evidence>
<gene>
    <name evidence="11" type="ORF">SNAT2548_LOCUS31838</name>
</gene>
<evidence type="ECO:0000259" key="10">
    <source>
        <dbReference type="PROSITE" id="PS50011"/>
    </source>
</evidence>
<dbReference type="Gene3D" id="3.30.200.20">
    <property type="entry name" value="Phosphorylase Kinase, domain 1"/>
    <property type="match status" value="1"/>
</dbReference>
<keyword evidence="6 9" id="KW-0067">ATP-binding</keyword>
<dbReference type="Proteomes" id="UP000604046">
    <property type="component" value="Unassembled WGS sequence"/>
</dbReference>
<comment type="catalytic activity">
    <reaction evidence="8">
        <text>L-seryl-[protein] + ATP = O-phospho-L-seryl-[protein] + ADP + H(+)</text>
        <dbReference type="Rhea" id="RHEA:17989"/>
        <dbReference type="Rhea" id="RHEA-COMP:9863"/>
        <dbReference type="Rhea" id="RHEA-COMP:11604"/>
        <dbReference type="ChEBI" id="CHEBI:15378"/>
        <dbReference type="ChEBI" id="CHEBI:29999"/>
        <dbReference type="ChEBI" id="CHEBI:30616"/>
        <dbReference type="ChEBI" id="CHEBI:83421"/>
        <dbReference type="ChEBI" id="CHEBI:456216"/>
        <dbReference type="EC" id="2.7.11.1"/>
    </reaction>
</comment>
<keyword evidence="5" id="KW-0418">Kinase</keyword>
<accession>A0A812U5H2</accession>
<evidence type="ECO:0000256" key="5">
    <source>
        <dbReference type="ARBA" id="ARBA00022777"/>
    </source>
</evidence>
<dbReference type="SUPFAM" id="SSF56112">
    <property type="entry name" value="Protein kinase-like (PK-like)"/>
    <property type="match status" value="1"/>
</dbReference>
<comment type="catalytic activity">
    <reaction evidence="7">
        <text>L-threonyl-[protein] + ATP = O-phospho-L-threonyl-[protein] + ADP + H(+)</text>
        <dbReference type="Rhea" id="RHEA:46608"/>
        <dbReference type="Rhea" id="RHEA-COMP:11060"/>
        <dbReference type="Rhea" id="RHEA-COMP:11605"/>
        <dbReference type="ChEBI" id="CHEBI:15378"/>
        <dbReference type="ChEBI" id="CHEBI:30013"/>
        <dbReference type="ChEBI" id="CHEBI:30616"/>
        <dbReference type="ChEBI" id="CHEBI:61977"/>
        <dbReference type="ChEBI" id="CHEBI:456216"/>
        <dbReference type="EC" id="2.7.11.1"/>
    </reaction>
</comment>
<organism evidence="11 12">
    <name type="scientific">Symbiodinium natans</name>
    <dbReference type="NCBI Taxonomy" id="878477"/>
    <lineage>
        <taxon>Eukaryota</taxon>
        <taxon>Sar</taxon>
        <taxon>Alveolata</taxon>
        <taxon>Dinophyceae</taxon>
        <taxon>Suessiales</taxon>
        <taxon>Symbiodiniaceae</taxon>
        <taxon>Symbiodinium</taxon>
    </lineage>
</organism>
<reference evidence="11" key="1">
    <citation type="submission" date="2021-02" db="EMBL/GenBank/DDBJ databases">
        <authorList>
            <person name="Dougan E. K."/>
            <person name="Rhodes N."/>
            <person name="Thang M."/>
            <person name="Chan C."/>
        </authorList>
    </citation>
    <scope>NUCLEOTIDE SEQUENCE</scope>
</reference>
<evidence type="ECO:0000313" key="12">
    <source>
        <dbReference type="Proteomes" id="UP000604046"/>
    </source>
</evidence>
<dbReference type="EC" id="2.7.11.1" evidence="1"/>
<dbReference type="GO" id="GO:0004674">
    <property type="term" value="F:protein serine/threonine kinase activity"/>
    <property type="evidence" value="ECO:0007669"/>
    <property type="project" value="UniProtKB-KW"/>
</dbReference>
<protein>
    <recommendedName>
        <fullName evidence="1">non-specific serine/threonine protein kinase</fullName>
        <ecNumber evidence="1">2.7.11.1</ecNumber>
    </recommendedName>
</protein>
<dbReference type="InterPro" id="IPR000719">
    <property type="entry name" value="Prot_kinase_dom"/>
</dbReference>
<dbReference type="PROSITE" id="PS00107">
    <property type="entry name" value="PROTEIN_KINASE_ATP"/>
    <property type="match status" value="1"/>
</dbReference>
<evidence type="ECO:0000256" key="1">
    <source>
        <dbReference type="ARBA" id="ARBA00012513"/>
    </source>
</evidence>
<evidence type="ECO:0000256" key="9">
    <source>
        <dbReference type="PROSITE-ProRule" id="PRU10141"/>
    </source>
</evidence>
<dbReference type="Pfam" id="PF00069">
    <property type="entry name" value="Pkinase"/>
    <property type="match status" value="1"/>
</dbReference>
<dbReference type="PANTHER" id="PTHR48006">
    <property type="entry name" value="LEUCINE-RICH REPEAT-CONTAINING PROTEIN DDB_G0281931-RELATED"/>
    <property type="match status" value="1"/>
</dbReference>
<evidence type="ECO:0000256" key="3">
    <source>
        <dbReference type="ARBA" id="ARBA00022679"/>
    </source>
</evidence>
<feature type="binding site" evidence="9">
    <location>
        <position position="72"/>
    </location>
    <ligand>
        <name>ATP</name>
        <dbReference type="ChEBI" id="CHEBI:30616"/>
    </ligand>
</feature>
<dbReference type="AlphaFoldDB" id="A0A812U5H2"/>
<keyword evidence="4 9" id="KW-0547">Nucleotide-binding</keyword>
<dbReference type="InterPro" id="IPR011009">
    <property type="entry name" value="Kinase-like_dom_sf"/>
</dbReference>
<feature type="domain" description="Protein kinase" evidence="10">
    <location>
        <begin position="44"/>
        <end position="285"/>
    </location>
</feature>
<name>A0A812U5H2_9DINO</name>
<keyword evidence="2" id="KW-0723">Serine/threonine-protein kinase</keyword>
<keyword evidence="12" id="KW-1185">Reference proteome</keyword>
<dbReference type="GO" id="GO:0005524">
    <property type="term" value="F:ATP binding"/>
    <property type="evidence" value="ECO:0007669"/>
    <property type="project" value="UniProtKB-UniRule"/>
</dbReference>
<dbReference type="Gene3D" id="1.10.510.10">
    <property type="entry name" value="Transferase(Phosphotransferase) domain 1"/>
    <property type="match status" value="1"/>
</dbReference>
<comment type="caution">
    <text evidence="11">The sequence shown here is derived from an EMBL/GenBank/DDBJ whole genome shotgun (WGS) entry which is preliminary data.</text>
</comment>
<dbReference type="OrthoDB" id="1714095at2759"/>
<evidence type="ECO:0000256" key="4">
    <source>
        <dbReference type="ARBA" id="ARBA00022741"/>
    </source>
</evidence>
<dbReference type="SMART" id="SM00220">
    <property type="entry name" value="S_TKc"/>
    <property type="match status" value="1"/>
</dbReference>
<keyword evidence="3" id="KW-0808">Transferase</keyword>
<evidence type="ECO:0000256" key="6">
    <source>
        <dbReference type="ARBA" id="ARBA00022840"/>
    </source>
</evidence>
<dbReference type="EMBL" id="CAJNDS010002679">
    <property type="protein sequence ID" value="CAE7563274.1"/>
    <property type="molecule type" value="Genomic_DNA"/>
</dbReference>
<dbReference type="InterPro" id="IPR017441">
    <property type="entry name" value="Protein_kinase_ATP_BS"/>
</dbReference>
<proteinExistence type="predicted"/>
<dbReference type="PANTHER" id="PTHR48006:SF102">
    <property type="entry name" value="LEUCINE-RICH REPEAT-CONTAINING PROTEIN DDB_G0281931-RELATED"/>
    <property type="match status" value="1"/>
</dbReference>
<evidence type="ECO:0000256" key="2">
    <source>
        <dbReference type="ARBA" id="ARBA00022527"/>
    </source>
</evidence>
<dbReference type="InterPro" id="IPR051824">
    <property type="entry name" value="LRR_Rcpt-Like_S/T_Kinase"/>
</dbReference>
<sequence length="285" mass="31558">MEFGQFLEKWREYLNGDAPRTDSHLNQANNEYSEEDLRCATQDFDKSCLLGSGSFGQVYKGTMKDGTEVAIKVLQVPEEGGFEDEVRVLSRFRHPNLVILMGFARHAATGWRSLIYEFCAGGDVARRLSRSRHHKELFGGRERVSAALDAACGLSHLHNMTPRAFHRDIKSQNILLDKNGTAKMADFGLACLSSASQHKVHRVGGTVGYACPEYIRTGLITEGAEVYSFGMVLFELLTGVPPAVCRPGGRSGEFDYLVDYLQGSPEKVQQMLDQTASFVPRAVEA</sequence>
<evidence type="ECO:0000313" key="11">
    <source>
        <dbReference type="EMBL" id="CAE7563274.1"/>
    </source>
</evidence>